<comment type="caution">
    <text evidence="3">The sequence shown here is derived from an EMBL/GenBank/DDBJ whole genome shotgun (WGS) entry which is preliminary data.</text>
</comment>
<sequence length="365" mass="41836">MIVRREQLLEGCILTEDVYAVTSHPIIKKKTVLTAEHLEILKAFFIKKVQVEETLEDGTPFSPEGPNEEEETETGEETVQEQPATFLDYYEEAVQEYKTLFNKWVGGANVELDKVRSILHPLIEKMQEYPSKVLLLHHYNTRNNYLYHHAVSTALLSVYLAKKLGMAKKEWLQAGVAGALCDAGMAKLPTGILYNKEHLEEREYEEVKNHPYYSYSMVKEAKMVSEEVLFAVLQHHEREDGSGYPLQVKSDQIHKLSKIVSVADVYHAMTSERYYSDKQSPYKVIDQMNKEEFGKLDPQILKLLMDSLVNFSIGAMVRLSNGQAAKIIYIDNKSPADPMVRLHDTDEMIQLSSKEEPFIEEILSE</sequence>
<organism evidence="3 4">
    <name type="scientific">Salibacterium salarium</name>
    <dbReference type="NCBI Taxonomy" id="284579"/>
    <lineage>
        <taxon>Bacteria</taxon>
        <taxon>Bacillati</taxon>
        <taxon>Bacillota</taxon>
        <taxon>Bacilli</taxon>
        <taxon>Bacillales</taxon>
        <taxon>Bacillaceae</taxon>
    </lineage>
</organism>
<dbReference type="RefSeq" id="WP_125561829.1">
    <property type="nucleotide sequence ID" value="NZ_RBVX01000051.1"/>
</dbReference>
<reference evidence="3 4" key="1">
    <citation type="submission" date="2018-10" db="EMBL/GenBank/DDBJ databases">
        <title>Draft genome sequence of Bacillus salarius IM0101, isolated from a hypersaline soil in Inner Mongolia, China.</title>
        <authorList>
            <person name="Yamprayoonswat W."/>
            <person name="Boonvisut S."/>
            <person name="Jumpathong W."/>
            <person name="Sittihan S."/>
            <person name="Ruangsuj P."/>
            <person name="Wanthongcharoen S."/>
            <person name="Thongpramul N."/>
            <person name="Pimmason S."/>
            <person name="Yu B."/>
            <person name="Yasawong M."/>
        </authorList>
    </citation>
    <scope>NUCLEOTIDE SEQUENCE [LARGE SCALE GENOMIC DNA]</scope>
    <source>
        <strain evidence="3 4">IM0101</strain>
    </source>
</reference>
<dbReference type="InterPro" id="IPR003607">
    <property type="entry name" value="HD/PDEase_dom"/>
</dbReference>
<dbReference type="Gene3D" id="1.10.3210.10">
    <property type="entry name" value="Hypothetical protein af1432"/>
    <property type="match status" value="1"/>
</dbReference>
<dbReference type="AlphaFoldDB" id="A0A428MUJ0"/>
<dbReference type="Proteomes" id="UP000275076">
    <property type="component" value="Unassembled WGS sequence"/>
</dbReference>
<dbReference type="InterPro" id="IPR037522">
    <property type="entry name" value="HD_GYP_dom"/>
</dbReference>
<evidence type="ECO:0000256" key="1">
    <source>
        <dbReference type="SAM" id="MobiDB-lite"/>
    </source>
</evidence>
<feature type="region of interest" description="Disordered" evidence="1">
    <location>
        <begin position="56"/>
        <end position="81"/>
    </location>
</feature>
<name>A0A428MUJ0_9BACI</name>
<keyword evidence="4" id="KW-1185">Reference proteome</keyword>
<feature type="compositionally biased region" description="Acidic residues" evidence="1">
    <location>
        <begin position="66"/>
        <end position="79"/>
    </location>
</feature>
<dbReference type="PANTHER" id="PTHR43155">
    <property type="entry name" value="CYCLIC DI-GMP PHOSPHODIESTERASE PA4108-RELATED"/>
    <property type="match status" value="1"/>
</dbReference>
<evidence type="ECO:0000313" key="4">
    <source>
        <dbReference type="Proteomes" id="UP000275076"/>
    </source>
</evidence>
<gene>
    <name evidence="3" type="ORF">D7Z54_29315</name>
</gene>
<accession>A0A428MUJ0</accession>
<dbReference type="OrthoDB" id="9759601at2"/>
<proteinExistence type="predicted"/>
<dbReference type="PROSITE" id="PS51832">
    <property type="entry name" value="HD_GYP"/>
    <property type="match status" value="1"/>
</dbReference>
<dbReference type="CDD" id="cd00077">
    <property type="entry name" value="HDc"/>
    <property type="match status" value="1"/>
</dbReference>
<dbReference type="EMBL" id="RBVX01000051">
    <property type="protein sequence ID" value="RSL29787.1"/>
    <property type="molecule type" value="Genomic_DNA"/>
</dbReference>
<dbReference type="SMART" id="SM00471">
    <property type="entry name" value="HDc"/>
    <property type="match status" value="1"/>
</dbReference>
<dbReference type="PANTHER" id="PTHR43155:SF2">
    <property type="entry name" value="CYCLIC DI-GMP PHOSPHODIESTERASE PA4108"/>
    <property type="match status" value="1"/>
</dbReference>
<dbReference type="Pfam" id="PF13487">
    <property type="entry name" value="HD_5"/>
    <property type="match status" value="1"/>
</dbReference>
<protein>
    <submittedName>
        <fullName evidence="3">HD domain-containing protein</fullName>
    </submittedName>
</protein>
<evidence type="ECO:0000259" key="2">
    <source>
        <dbReference type="PROSITE" id="PS51832"/>
    </source>
</evidence>
<feature type="domain" description="HD-GYP" evidence="2">
    <location>
        <begin position="124"/>
        <end position="320"/>
    </location>
</feature>
<evidence type="ECO:0000313" key="3">
    <source>
        <dbReference type="EMBL" id="RSL29787.1"/>
    </source>
</evidence>
<dbReference type="SUPFAM" id="SSF109604">
    <property type="entry name" value="HD-domain/PDEase-like"/>
    <property type="match status" value="1"/>
</dbReference>